<dbReference type="Pfam" id="PF10087">
    <property type="entry name" value="DUF2325"/>
    <property type="match status" value="1"/>
</dbReference>
<dbReference type="Proteomes" id="UP000030905">
    <property type="component" value="Chromosome"/>
</dbReference>
<evidence type="ECO:0000313" key="4">
    <source>
        <dbReference type="Proteomes" id="UP000028042"/>
    </source>
</evidence>
<dbReference type="Proteomes" id="UP000028042">
    <property type="component" value="Unassembled WGS sequence"/>
</dbReference>
<reference evidence="3 4" key="3">
    <citation type="journal article" name="Genome Announc.">
        <title>Improved Draft Genome Sequence of Clostridium pasteurianum Strain ATCC 6013 (DSM 525) Using a Hybrid Next-Generation Sequencing Approach.</title>
        <authorList>
            <person name="Pyne M.E."/>
            <person name="Utturkar S."/>
            <person name="Brown S.D."/>
            <person name="Moo-Young M."/>
            <person name="Chung D.A."/>
            <person name="Chou C.P."/>
        </authorList>
    </citation>
    <scope>NUCLEOTIDE SEQUENCE [LARGE SCALE GENOMIC DNA]</scope>
    <source>
        <strain evidence="3 4">ATCC 6013</strain>
    </source>
</reference>
<evidence type="ECO:0000313" key="2">
    <source>
        <dbReference type="EMBL" id="AJA52891.1"/>
    </source>
</evidence>
<dbReference type="InterPro" id="IPR016772">
    <property type="entry name" value="UCP020408"/>
</dbReference>
<dbReference type="eggNOG" id="COG4378">
    <property type="taxonomic scope" value="Bacteria"/>
</dbReference>
<reference evidence="3" key="2">
    <citation type="submission" date="2015-10" db="EMBL/GenBank/DDBJ databases">
        <title>Improved Draft Genome Sequence of Clostridium pasteurianum Strain ATCC 6013 (DSM 525) Using a Hybrid Next-Generation Sequencing Approach.</title>
        <authorList>
            <person name="Pyne M.E."/>
            <person name="Utturkar S.M."/>
            <person name="Brown S.D."/>
            <person name="Moo-Young M."/>
            <person name="Chung D.A."/>
            <person name="Chou P.C."/>
        </authorList>
    </citation>
    <scope>NUCLEOTIDE SEQUENCE</scope>
    <source>
        <strain evidence="3">ATCC 6013</strain>
    </source>
</reference>
<organism evidence="2 5">
    <name type="scientific">Clostridium pasteurianum DSM 525 = ATCC 6013</name>
    <dbReference type="NCBI Taxonomy" id="1262449"/>
    <lineage>
        <taxon>Bacteria</taxon>
        <taxon>Bacillati</taxon>
        <taxon>Bacillota</taxon>
        <taxon>Clostridia</taxon>
        <taxon>Eubacteriales</taxon>
        <taxon>Clostridiaceae</taxon>
        <taxon>Clostridium</taxon>
    </lineage>
</organism>
<dbReference type="EMBL" id="CP009268">
    <property type="protein sequence ID" value="AJA52891.1"/>
    <property type="molecule type" value="Genomic_DNA"/>
</dbReference>
<dbReference type="KEGG" id="cpat:CLPA_c28370"/>
<keyword evidence="5" id="KW-1185">Reference proteome</keyword>
<dbReference type="PATRIC" id="fig|1262449.3.peg.1283"/>
<gene>
    <name evidence="2" type="ORF">CLPA_c28370</name>
    <name evidence="3" type="ORF">CP6013_00348</name>
</gene>
<evidence type="ECO:0000256" key="1">
    <source>
        <dbReference type="ARBA" id="ARBA00007189"/>
    </source>
</evidence>
<dbReference type="RefSeq" id="WP_003443039.1">
    <property type="nucleotide sequence ID" value="NZ_ANZB01000003.1"/>
</dbReference>
<dbReference type="AlphaFoldDB" id="A0A0H3J9Q9"/>
<comment type="similarity">
    <text evidence="1">Belongs to the UPF0751 family.</text>
</comment>
<dbReference type="EMBL" id="JPGY02000001">
    <property type="protein sequence ID" value="KRU11101.1"/>
    <property type="molecule type" value="Genomic_DNA"/>
</dbReference>
<accession>A0A0H3J9Q9</accession>
<evidence type="ECO:0000313" key="5">
    <source>
        <dbReference type="Proteomes" id="UP000030905"/>
    </source>
</evidence>
<evidence type="ECO:0000313" key="3">
    <source>
        <dbReference type="EMBL" id="KRU11101.1"/>
    </source>
</evidence>
<sequence>MSILLVGGDRLDNIKDKLTERGFEDIEHVSGRKKSDKKIKIPEKTDLVLVFVDYVGHKLSQTIKEQSRKSDVKIAFSKRSWTCMEKTIQRCIEEITNDKRSSI</sequence>
<name>A0A0H3J9Q9_CLOPA</name>
<proteinExistence type="inferred from homology"/>
<dbReference type="PIRSF" id="PIRSF020408">
    <property type="entry name" value="UCP020408"/>
    <property type="match status" value="1"/>
</dbReference>
<reference evidence="2 5" key="1">
    <citation type="journal article" date="2015" name="Genome Announc.">
        <title>Complete Genome Sequence of the Nitrogen-Fixing and Solvent-Producing Clostridium pasteurianum DSM 525.</title>
        <authorList>
            <person name="Poehlein A."/>
            <person name="Grosse-Honebrink A."/>
            <person name="Zhang Y."/>
            <person name="Minton N.P."/>
            <person name="Daniel R."/>
        </authorList>
    </citation>
    <scope>NUCLEOTIDE SEQUENCE [LARGE SCALE GENOMIC DNA]</scope>
    <source>
        <strain evidence="2">DSM 525</strain>
        <strain evidence="5">DSM 525 / ATCC 6013</strain>
    </source>
</reference>
<dbReference type="KEGG" id="cpae:CPAST_c28370"/>
<dbReference type="GeneID" id="93074960"/>
<protein>
    <submittedName>
        <fullName evidence="3">Putative conserved protein UCP020408</fullName>
    </submittedName>
</protein>